<dbReference type="KEGG" id="ssyi:EKG83_02705"/>
<keyword evidence="1" id="KW-0732">Signal</keyword>
<organism evidence="2 3">
    <name type="scientific">Saccharothrix syringae</name>
    <name type="common">Nocardiopsis syringae</name>
    <dbReference type="NCBI Taxonomy" id="103733"/>
    <lineage>
        <taxon>Bacteria</taxon>
        <taxon>Bacillati</taxon>
        <taxon>Actinomycetota</taxon>
        <taxon>Actinomycetes</taxon>
        <taxon>Pseudonocardiales</taxon>
        <taxon>Pseudonocardiaceae</taxon>
        <taxon>Saccharothrix</taxon>
    </lineage>
</organism>
<dbReference type="Proteomes" id="UP000325787">
    <property type="component" value="Chromosome"/>
</dbReference>
<evidence type="ECO:0000256" key="1">
    <source>
        <dbReference type="SAM" id="SignalP"/>
    </source>
</evidence>
<dbReference type="RefSeq" id="WP_153277845.1">
    <property type="nucleotide sequence ID" value="NZ_CP034550.1"/>
</dbReference>
<accession>A0A5Q0GRB3</accession>
<name>A0A5Q0GRB3_SACSY</name>
<feature type="signal peptide" evidence="1">
    <location>
        <begin position="1"/>
        <end position="26"/>
    </location>
</feature>
<proteinExistence type="predicted"/>
<reference evidence="3" key="1">
    <citation type="journal article" date="2021" name="Curr. Microbiol.">
        <title>Complete genome of nocamycin-producing strain Saccharothrix syringae NRRL B-16468 reveals the biosynthetic potential for secondary metabolites.</title>
        <authorList>
            <person name="Mo X."/>
            <person name="Yang S."/>
        </authorList>
    </citation>
    <scope>NUCLEOTIDE SEQUENCE [LARGE SCALE GENOMIC DNA]</scope>
    <source>
        <strain evidence="3">ATCC 51364 / DSM 43886 / JCM 6844 / KCTC 9398 / NBRC 14523 / NRRL B-16468 / INA 2240</strain>
    </source>
</reference>
<sequence>MNKIIGSAAATLLATGLALGTGTAHADVSAQCTQVWQYQVTAYGDMTDAQSGGSFVGWAIQGDVFNVRIKGSPRYYGANVNNGKWGWVLASKLQYTGNTWCA</sequence>
<evidence type="ECO:0000313" key="2">
    <source>
        <dbReference type="EMBL" id="QFZ16519.1"/>
    </source>
</evidence>
<evidence type="ECO:0008006" key="4">
    <source>
        <dbReference type="Google" id="ProtNLM"/>
    </source>
</evidence>
<protein>
    <recommendedName>
        <fullName evidence="4">SH3 domain-containing protein</fullName>
    </recommendedName>
</protein>
<evidence type="ECO:0000313" key="3">
    <source>
        <dbReference type="Proteomes" id="UP000325787"/>
    </source>
</evidence>
<keyword evidence="3" id="KW-1185">Reference proteome</keyword>
<dbReference type="AlphaFoldDB" id="A0A5Q0GRB3"/>
<gene>
    <name evidence="2" type="ORF">EKG83_02705</name>
</gene>
<dbReference type="EMBL" id="CP034550">
    <property type="protein sequence ID" value="QFZ16519.1"/>
    <property type="molecule type" value="Genomic_DNA"/>
</dbReference>
<feature type="chain" id="PRO_5025043032" description="SH3 domain-containing protein" evidence="1">
    <location>
        <begin position="27"/>
        <end position="102"/>
    </location>
</feature>